<comment type="pathway">
    <text evidence="8 12 14">Amino-acid biosynthesis; L-lysine biosynthesis via DAP pathway; L-lysine from DL-2,6-diaminopimelate: step 1/1.</text>
</comment>
<name>A0A916SBE2_9BURK</name>
<keyword evidence="3 12" id="KW-0210">Decarboxylase</keyword>
<evidence type="ECO:0000256" key="9">
    <source>
        <dbReference type="ARBA" id="ARBA00060983"/>
    </source>
</evidence>
<keyword evidence="6 12" id="KW-0456">Lyase</keyword>
<reference evidence="16" key="1">
    <citation type="journal article" date="2014" name="Int. J. Syst. Evol. Microbiol.">
        <title>Complete genome sequence of Corynebacterium casei LMG S-19264T (=DSM 44701T), isolated from a smear-ripened cheese.</title>
        <authorList>
            <consortium name="US DOE Joint Genome Institute (JGI-PGF)"/>
            <person name="Walter F."/>
            <person name="Albersmeier A."/>
            <person name="Kalinowski J."/>
            <person name="Ruckert C."/>
        </authorList>
    </citation>
    <scope>NUCLEOTIDE SEQUENCE</scope>
    <source>
        <strain evidence="16">CGMCC 1.15322</strain>
    </source>
</reference>
<protein>
    <recommendedName>
        <fullName evidence="11 12">Diaminopimelate decarboxylase</fullName>
        <shortName evidence="12">DAP decarboxylase</shortName>
        <shortName evidence="12">DAPDC</shortName>
        <ecNumber evidence="10 12">4.1.1.20</ecNumber>
    </recommendedName>
</protein>
<gene>
    <name evidence="12 16" type="primary">lysA</name>
    <name evidence="16" type="ORF">GCM10011496_12240</name>
</gene>
<evidence type="ECO:0000313" key="16">
    <source>
        <dbReference type="EMBL" id="GGA92788.1"/>
    </source>
</evidence>
<dbReference type="GO" id="GO:0008836">
    <property type="term" value="F:diaminopimelate decarboxylase activity"/>
    <property type="evidence" value="ECO:0007669"/>
    <property type="project" value="UniProtKB-UniRule"/>
</dbReference>
<feature type="active site" description="Proton donor" evidence="13">
    <location>
        <position position="362"/>
    </location>
</feature>
<dbReference type="Gene3D" id="2.40.37.10">
    <property type="entry name" value="Lyase, Ornithine Decarboxylase, Chain A, domain 1"/>
    <property type="match status" value="1"/>
</dbReference>
<dbReference type="InterPro" id="IPR009006">
    <property type="entry name" value="Ala_racemase/Decarboxylase_C"/>
</dbReference>
<comment type="subunit">
    <text evidence="12">Homodimer.</text>
</comment>
<evidence type="ECO:0000256" key="4">
    <source>
        <dbReference type="ARBA" id="ARBA00022898"/>
    </source>
</evidence>
<dbReference type="Gene3D" id="3.20.20.10">
    <property type="entry name" value="Alanine racemase"/>
    <property type="match status" value="1"/>
</dbReference>
<dbReference type="Proteomes" id="UP000620596">
    <property type="component" value="Unassembled WGS sequence"/>
</dbReference>
<evidence type="ECO:0000256" key="11">
    <source>
        <dbReference type="ARBA" id="ARBA00074972"/>
    </source>
</evidence>
<organism evidence="16 17">
    <name type="scientific">Polaromonas eurypsychrophila</name>
    <dbReference type="NCBI Taxonomy" id="1614635"/>
    <lineage>
        <taxon>Bacteria</taxon>
        <taxon>Pseudomonadati</taxon>
        <taxon>Pseudomonadota</taxon>
        <taxon>Betaproteobacteria</taxon>
        <taxon>Burkholderiales</taxon>
        <taxon>Comamonadaceae</taxon>
        <taxon>Polaromonas</taxon>
    </lineage>
</organism>
<dbReference type="Pfam" id="PF02784">
    <property type="entry name" value="Orn_Arg_deC_N"/>
    <property type="match status" value="1"/>
</dbReference>
<dbReference type="PRINTS" id="PR01179">
    <property type="entry name" value="ODADCRBXLASE"/>
</dbReference>
<evidence type="ECO:0000256" key="12">
    <source>
        <dbReference type="HAMAP-Rule" id="MF_02120"/>
    </source>
</evidence>
<evidence type="ECO:0000256" key="6">
    <source>
        <dbReference type="ARBA" id="ARBA00023239"/>
    </source>
</evidence>
<dbReference type="NCBIfam" id="TIGR01048">
    <property type="entry name" value="lysA"/>
    <property type="match status" value="1"/>
</dbReference>
<feature type="binding site" evidence="12">
    <location>
        <position position="335"/>
    </location>
    <ligand>
        <name>substrate</name>
    </ligand>
</feature>
<dbReference type="AlphaFoldDB" id="A0A916SBE2"/>
<dbReference type="GO" id="GO:0030170">
    <property type="term" value="F:pyridoxal phosphate binding"/>
    <property type="evidence" value="ECO:0007669"/>
    <property type="project" value="UniProtKB-UniRule"/>
</dbReference>
<feature type="binding site" evidence="12">
    <location>
        <position position="255"/>
    </location>
    <ligand>
        <name>pyridoxal 5'-phosphate</name>
        <dbReference type="ChEBI" id="CHEBI:597326"/>
    </ligand>
</feature>
<evidence type="ECO:0000256" key="3">
    <source>
        <dbReference type="ARBA" id="ARBA00022793"/>
    </source>
</evidence>
<feature type="modified residue" description="N6-(pyridoxal phosphate)lysine" evidence="12 13">
    <location>
        <position position="76"/>
    </location>
</feature>
<proteinExistence type="inferred from homology"/>
<dbReference type="EMBL" id="BMIG01000003">
    <property type="protein sequence ID" value="GGA92788.1"/>
    <property type="molecule type" value="Genomic_DNA"/>
</dbReference>
<dbReference type="HAMAP" id="MF_02120">
    <property type="entry name" value="LysA"/>
    <property type="match status" value="1"/>
</dbReference>
<feature type="binding site" evidence="12">
    <location>
        <position position="390"/>
    </location>
    <ligand>
        <name>pyridoxal 5'-phosphate</name>
        <dbReference type="ChEBI" id="CHEBI:597326"/>
    </ligand>
</feature>
<keyword evidence="5 12" id="KW-0457">Lysine biosynthesis</keyword>
<dbReference type="PRINTS" id="PR01181">
    <property type="entry name" value="DAPDCRBXLASE"/>
</dbReference>
<evidence type="ECO:0000256" key="14">
    <source>
        <dbReference type="RuleBase" id="RU003738"/>
    </source>
</evidence>
<feature type="binding site" evidence="12">
    <location>
        <begin position="292"/>
        <end position="295"/>
    </location>
    <ligand>
        <name>pyridoxal 5'-phosphate</name>
        <dbReference type="ChEBI" id="CHEBI:597326"/>
    </ligand>
</feature>
<comment type="function">
    <text evidence="12">Specifically catalyzes the decarboxylation of meso-diaminopimelate (meso-DAP) to L-lysine.</text>
</comment>
<comment type="caution">
    <text evidence="16">The sequence shown here is derived from an EMBL/GenBank/DDBJ whole genome shotgun (WGS) entry which is preliminary data.</text>
</comment>
<evidence type="ECO:0000313" key="17">
    <source>
        <dbReference type="Proteomes" id="UP000620596"/>
    </source>
</evidence>
<dbReference type="FunFam" id="2.40.37.10:FF:000003">
    <property type="entry name" value="Diaminopimelate decarboxylase"/>
    <property type="match status" value="1"/>
</dbReference>
<dbReference type="InterPro" id="IPR029066">
    <property type="entry name" value="PLP-binding_barrel"/>
</dbReference>
<evidence type="ECO:0000256" key="5">
    <source>
        <dbReference type="ARBA" id="ARBA00023154"/>
    </source>
</evidence>
<dbReference type="SUPFAM" id="SSF51419">
    <property type="entry name" value="PLP-binding barrel"/>
    <property type="match status" value="1"/>
</dbReference>
<evidence type="ECO:0000256" key="1">
    <source>
        <dbReference type="ARBA" id="ARBA00001933"/>
    </source>
</evidence>
<feature type="domain" description="Orn/DAP/Arg decarboxylase 2 N-terminal" evidence="15">
    <location>
        <begin position="55"/>
        <end position="298"/>
    </location>
</feature>
<evidence type="ECO:0000256" key="13">
    <source>
        <dbReference type="PIRSR" id="PIRSR600183-50"/>
    </source>
</evidence>
<dbReference type="GO" id="GO:0009089">
    <property type="term" value="P:lysine biosynthetic process via diaminopimelate"/>
    <property type="evidence" value="ECO:0007669"/>
    <property type="project" value="UniProtKB-UniRule"/>
</dbReference>
<dbReference type="FunFam" id="3.20.20.10:FF:000003">
    <property type="entry name" value="Diaminopimelate decarboxylase"/>
    <property type="match status" value="1"/>
</dbReference>
<sequence length="435" mass="46169">MSPPNPPTASVTDLPGAPQLAYRQGRLHLEETSLHALAQEHGTPLFVYSKAAMLAALAAYQQGFAGRDAQICYAMKANSSLGVLQVFAQAGCGFDIVSGGELERVLAVGGDVRKVIFSGVGKTRAEMQLALSAGIGCFNVESEAELDVLSEVAVAMGQVAPVSIRVNPNVDPKTHPYISTGLKGNKFGVAHEDALRIYQYAASLPGLKVAGIDCHIGSQITETTPYLDAMDRVLDLVAAIEAAGIAIDHIDFGGGLGINYNQDTPPAADALWQLLLAKLDARGYGSKKLMIEPGRSLIGNAGVCLTEVLYLKPGEQKNFCIIDAAMNDLPRPAMYQAFHAIVPVVPASDRPETTYDVVGPVCESGDWIGRDRALAVQAGDCLAVLSAGAYCMSMASNYNTRGRAAELLVDGTRVHVIRRRETAADQMRQEQQVSA</sequence>
<evidence type="ECO:0000259" key="15">
    <source>
        <dbReference type="Pfam" id="PF02784"/>
    </source>
</evidence>
<evidence type="ECO:0000256" key="10">
    <source>
        <dbReference type="ARBA" id="ARBA00066427"/>
    </source>
</evidence>
<reference evidence="16" key="2">
    <citation type="submission" date="2020-09" db="EMBL/GenBank/DDBJ databases">
        <authorList>
            <person name="Sun Q."/>
            <person name="Zhou Y."/>
        </authorList>
    </citation>
    <scope>NUCLEOTIDE SEQUENCE</scope>
    <source>
        <strain evidence="16">CGMCC 1.15322</strain>
    </source>
</reference>
<feature type="binding site" evidence="12">
    <location>
        <position position="363"/>
    </location>
    <ligand>
        <name>substrate</name>
    </ligand>
</feature>
<comment type="similarity">
    <text evidence="9 12">Belongs to the Orn/Lys/Arg decarboxylase class-II family. LysA subfamily.</text>
</comment>
<dbReference type="CDD" id="cd06828">
    <property type="entry name" value="PLPDE_III_DapDC"/>
    <property type="match status" value="1"/>
</dbReference>
<keyword evidence="2 12" id="KW-0028">Amino-acid biosynthesis</keyword>
<comment type="cofactor">
    <cofactor evidence="1 12 13 14">
        <name>pyridoxal 5'-phosphate</name>
        <dbReference type="ChEBI" id="CHEBI:597326"/>
    </cofactor>
</comment>
<dbReference type="InterPro" id="IPR000183">
    <property type="entry name" value="Orn/DAP/Arg_de-COase"/>
</dbReference>
<feature type="binding site" evidence="12">
    <location>
        <position position="331"/>
    </location>
    <ligand>
        <name>substrate</name>
    </ligand>
</feature>
<dbReference type="EC" id="4.1.1.20" evidence="10 12"/>
<keyword evidence="17" id="KW-1185">Reference proteome</keyword>
<dbReference type="SUPFAM" id="SSF50621">
    <property type="entry name" value="Alanine racemase C-terminal domain-like"/>
    <property type="match status" value="1"/>
</dbReference>
<evidence type="ECO:0000256" key="2">
    <source>
        <dbReference type="ARBA" id="ARBA00022605"/>
    </source>
</evidence>
<evidence type="ECO:0000256" key="7">
    <source>
        <dbReference type="ARBA" id="ARBA00050464"/>
    </source>
</evidence>
<evidence type="ECO:0000256" key="8">
    <source>
        <dbReference type="ARBA" id="ARBA00060643"/>
    </source>
</evidence>
<comment type="catalytic activity">
    <reaction evidence="7 12 14">
        <text>meso-2,6-diaminopimelate + H(+) = L-lysine + CO2</text>
        <dbReference type="Rhea" id="RHEA:15101"/>
        <dbReference type="ChEBI" id="CHEBI:15378"/>
        <dbReference type="ChEBI" id="CHEBI:16526"/>
        <dbReference type="ChEBI" id="CHEBI:32551"/>
        <dbReference type="ChEBI" id="CHEBI:57791"/>
        <dbReference type="EC" id="4.1.1.20"/>
    </reaction>
</comment>
<feature type="binding site" evidence="12">
    <location>
        <position position="295"/>
    </location>
    <ligand>
        <name>substrate</name>
    </ligand>
</feature>
<dbReference type="InterPro" id="IPR002986">
    <property type="entry name" value="DAP_deCOOHase_LysA"/>
</dbReference>
<dbReference type="PANTHER" id="PTHR43727">
    <property type="entry name" value="DIAMINOPIMELATE DECARBOXYLASE"/>
    <property type="match status" value="1"/>
</dbReference>
<keyword evidence="4 12" id="KW-0663">Pyridoxal phosphate</keyword>
<dbReference type="PANTHER" id="PTHR43727:SF2">
    <property type="entry name" value="GROUP IV DECARBOXYLASE"/>
    <property type="match status" value="1"/>
</dbReference>
<dbReference type="RefSeq" id="WP_188707460.1">
    <property type="nucleotide sequence ID" value="NZ_BMIG01000003.1"/>
</dbReference>
<dbReference type="InterPro" id="IPR022644">
    <property type="entry name" value="De-COase2_N"/>
</dbReference>
<accession>A0A916SBE2</accession>
<feature type="binding site" evidence="12">
    <location>
        <position position="390"/>
    </location>
    <ligand>
        <name>substrate</name>
    </ligand>
</feature>